<dbReference type="InterPro" id="IPR051267">
    <property type="entry name" value="STEAP_metalloreductase"/>
</dbReference>
<keyword evidence="1" id="KW-0560">Oxidoreductase</keyword>
<dbReference type="RefSeq" id="WP_090710389.1">
    <property type="nucleotide sequence ID" value="NZ_FOVM01000004.1"/>
</dbReference>
<dbReference type="STRING" id="995034.SAMN05216219_1615"/>
<protein>
    <recommendedName>
        <fullName evidence="2">Pyrroline-5-carboxylate reductase catalytic N-terminal domain-containing protein</fullName>
    </recommendedName>
</protein>
<dbReference type="AlphaFoldDB" id="A0A1I5AYD9"/>
<accession>A0A1I5AYD9</accession>
<sequence length="214" mass="22544">MTTLGLIGAGNIGSQLARAAVAHGYDVVVSNSRGPESLTELILELGEHATAGTPADAAAADLVAVAVPLKDVRSIPADLLAGKIVLDTSNYYPRRDGAISPLDTGEMTVSEFVQAHFADARVVKAFNHIQAPAITGDAQSARTAERRALIVAGDDDDAKRAVAEFMNTIGFDALDIGPLSESWRIDAGTPAFGPRRDLEELEIDIAQATRADRR</sequence>
<dbReference type="PANTHER" id="PTHR14239">
    <property type="entry name" value="DUDULIN-RELATED"/>
    <property type="match status" value="1"/>
</dbReference>
<dbReference type="Gene3D" id="3.40.50.720">
    <property type="entry name" value="NAD(P)-binding Rossmann-like Domain"/>
    <property type="match status" value="1"/>
</dbReference>
<dbReference type="InterPro" id="IPR036291">
    <property type="entry name" value="NAD(P)-bd_dom_sf"/>
</dbReference>
<dbReference type="SUPFAM" id="SSF51735">
    <property type="entry name" value="NAD(P)-binding Rossmann-fold domains"/>
    <property type="match status" value="1"/>
</dbReference>
<dbReference type="Pfam" id="PF03807">
    <property type="entry name" value="F420_oxidored"/>
    <property type="match status" value="1"/>
</dbReference>
<gene>
    <name evidence="3" type="ORF">SAMN05216219_1615</name>
</gene>
<keyword evidence="4" id="KW-1185">Reference proteome</keyword>
<proteinExistence type="predicted"/>
<evidence type="ECO:0000259" key="2">
    <source>
        <dbReference type="Pfam" id="PF03807"/>
    </source>
</evidence>
<evidence type="ECO:0000313" key="3">
    <source>
        <dbReference type="EMBL" id="SFN67432.1"/>
    </source>
</evidence>
<feature type="domain" description="Pyrroline-5-carboxylate reductase catalytic N-terminal" evidence="2">
    <location>
        <begin position="4"/>
        <end position="91"/>
    </location>
</feature>
<reference evidence="4" key="1">
    <citation type="submission" date="2016-10" db="EMBL/GenBank/DDBJ databases">
        <authorList>
            <person name="Varghese N."/>
            <person name="Submissions S."/>
        </authorList>
    </citation>
    <scope>NUCLEOTIDE SEQUENCE [LARGE SCALE GENOMIC DNA]</scope>
    <source>
        <strain evidence="4">CGMCC 1.11101</strain>
    </source>
</reference>
<name>A0A1I5AYD9_9MICO</name>
<dbReference type="EMBL" id="FOVM01000004">
    <property type="protein sequence ID" value="SFN67432.1"/>
    <property type="molecule type" value="Genomic_DNA"/>
</dbReference>
<organism evidence="3 4">
    <name type="scientific">Mycetocola miduiensis</name>
    <dbReference type="NCBI Taxonomy" id="995034"/>
    <lineage>
        <taxon>Bacteria</taxon>
        <taxon>Bacillati</taxon>
        <taxon>Actinomycetota</taxon>
        <taxon>Actinomycetes</taxon>
        <taxon>Micrococcales</taxon>
        <taxon>Microbacteriaceae</taxon>
        <taxon>Mycetocola</taxon>
    </lineage>
</organism>
<dbReference type="OrthoDB" id="1523398at2"/>
<evidence type="ECO:0000313" key="4">
    <source>
        <dbReference type="Proteomes" id="UP000198867"/>
    </source>
</evidence>
<dbReference type="InterPro" id="IPR028939">
    <property type="entry name" value="P5C_Rdtase_cat_N"/>
</dbReference>
<evidence type="ECO:0000256" key="1">
    <source>
        <dbReference type="ARBA" id="ARBA00023002"/>
    </source>
</evidence>
<dbReference type="Proteomes" id="UP000198867">
    <property type="component" value="Unassembled WGS sequence"/>
</dbReference>
<dbReference type="GO" id="GO:0016491">
    <property type="term" value="F:oxidoreductase activity"/>
    <property type="evidence" value="ECO:0007669"/>
    <property type="project" value="UniProtKB-KW"/>
</dbReference>